<keyword evidence="4 16" id="KW-0418">Kinase</keyword>
<comment type="pathway">
    <text evidence="7">Carbohydrate acid metabolism; 2-dehydro-3-deoxy-D-gluconate degradation; D-glyceraldehyde 3-phosphate and pyruvate from 2-dehydro-3-deoxy-D-gluconate: step 1/2.</text>
</comment>
<evidence type="ECO:0000313" key="16">
    <source>
        <dbReference type="EMBL" id="BAT57759.1"/>
    </source>
</evidence>
<evidence type="ECO:0000256" key="10">
    <source>
        <dbReference type="ARBA" id="ARBA00054997"/>
    </source>
</evidence>
<keyword evidence="5" id="KW-0067">ATP-binding</keyword>
<dbReference type="Proteomes" id="UP000236884">
    <property type="component" value="Chromosome"/>
</dbReference>
<reference evidence="16 17" key="1">
    <citation type="submission" date="2015-08" db="EMBL/GenBank/DDBJ databases">
        <title>Investigation of the bacterial diversity of lava forest soil.</title>
        <authorList>
            <person name="Lee J.S."/>
        </authorList>
    </citation>
    <scope>NUCLEOTIDE SEQUENCE [LARGE SCALE GENOMIC DNA]</scope>
    <source>
        <strain evidence="16 17">GJW-30</strain>
    </source>
</reference>
<dbReference type="AlphaFoldDB" id="A0A0S3PPC6"/>
<evidence type="ECO:0000256" key="2">
    <source>
        <dbReference type="ARBA" id="ARBA00022679"/>
    </source>
</evidence>
<keyword evidence="6" id="KW-0119">Carbohydrate metabolism</keyword>
<dbReference type="GO" id="GO:0005524">
    <property type="term" value="F:ATP binding"/>
    <property type="evidence" value="ECO:0007669"/>
    <property type="project" value="UniProtKB-KW"/>
</dbReference>
<dbReference type="EC" id="2.7.1.45" evidence="11"/>
<sequence length="306" mass="32641">MSSNIVAAIGEVMIELARGPDGRFSLNFGGDTFNTSVYLARAGIKVSYATAMGDDPYSASLIDLATAEGIGTDLITRVPGRMPGLHLIETDAAGERKFYYWRDTSPARDLFELPNWSATADAILNARVIYFSGITLSLYSNAGLGRFLALLELARQRGAIVAFDSNYRPRGWKGDAARARTVYGEALKRVDIALPSFDDEAALWSDSSPDGTVQRLQAFGVSEVVVKNGTSDALVVSKDVSQRVPVPQVTQAVDTTAAGDSFCAGYLAARLKGEEPAAAVSAAHKIAGEVVQHRGAIIPRTQDAVH</sequence>
<evidence type="ECO:0000256" key="6">
    <source>
        <dbReference type="ARBA" id="ARBA00023277"/>
    </source>
</evidence>
<proteinExistence type="inferred from homology"/>
<dbReference type="InterPro" id="IPR050306">
    <property type="entry name" value="PfkB_Carbo_kinase"/>
</dbReference>
<protein>
    <recommendedName>
        <fullName evidence="12">2-dehydro-3-deoxygluconokinase</fullName>
        <ecNumber evidence="11">2.7.1.45</ecNumber>
    </recommendedName>
    <alternativeName>
        <fullName evidence="13">2-keto-3-deoxygluconokinase</fullName>
    </alternativeName>
    <alternativeName>
        <fullName evidence="14">3-deoxy-2-oxo-D-gluconate kinase</fullName>
    </alternativeName>
    <alternativeName>
        <fullName evidence="8">KDG kinase</fullName>
    </alternativeName>
</protein>
<dbReference type="KEGG" id="vgo:GJW-30_1_00269"/>
<dbReference type="InterPro" id="IPR029056">
    <property type="entry name" value="Ribokinase-like"/>
</dbReference>
<gene>
    <name evidence="16" type="primary">kdgK</name>
    <name evidence="16" type="ORF">GJW-30_1_00269</name>
</gene>
<dbReference type="Pfam" id="PF00294">
    <property type="entry name" value="PfkB"/>
    <property type="match status" value="1"/>
</dbReference>
<keyword evidence="3" id="KW-0547">Nucleotide-binding</keyword>
<dbReference type="GO" id="GO:0005829">
    <property type="term" value="C:cytosol"/>
    <property type="evidence" value="ECO:0007669"/>
    <property type="project" value="TreeGrafter"/>
</dbReference>
<evidence type="ECO:0000256" key="3">
    <source>
        <dbReference type="ARBA" id="ARBA00022741"/>
    </source>
</evidence>
<dbReference type="SUPFAM" id="SSF53613">
    <property type="entry name" value="Ribokinase-like"/>
    <property type="match status" value="1"/>
</dbReference>
<comment type="catalytic activity">
    <reaction evidence="9">
        <text>2-dehydro-3-deoxy-D-gluconate + ATP = 2-dehydro-3-deoxy-6-phospho-D-gluconate + ADP + H(+)</text>
        <dbReference type="Rhea" id="RHEA:14797"/>
        <dbReference type="ChEBI" id="CHEBI:15378"/>
        <dbReference type="ChEBI" id="CHEBI:30616"/>
        <dbReference type="ChEBI" id="CHEBI:57569"/>
        <dbReference type="ChEBI" id="CHEBI:57990"/>
        <dbReference type="ChEBI" id="CHEBI:456216"/>
        <dbReference type="EC" id="2.7.1.45"/>
    </reaction>
</comment>
<dbReference type="CDD" id="cd01166">
    <property type="entry name" value="KdgK"/>
    <property type="match status" value="1"/>
</dbReference>
<dbReference type="InterPro" id="IPR002173">
    <property type="entry name" value="Carboh/pur_kinase_PfkB_CS"/>
</dbReference>
<comment type="function">
    <text evidence="10">Catalyzes the phosphorylation of 2-keto-3-deoxygluconate (KDG) to produce 2-keto-3-deoxy-6-phosphogluconate (KDPG).</text>
</comment>
<dbReference type="EMBL" id="AP014946">
    <property type="protein sequence ID" value="BAT57759.1"/>
    <property type="molecule type" value="Genomic_DNA"/>
</dbReference>
<dbReference type="OrthoDB" id="9776822at2"/>
<keyword evidence="17" id="KW-1185">Reference proteome</keyword>
<dbReference type="InterPro" id="IPR011611">
    <property type="entry name" value="PfkB_dom"/>
</dbReference>
<dbReference type="PROSITE" id="PS00584">
    <property type="entry name" value="PFKB_KINASES_2"/>
    <property type="match status" value="1"/>
</dbReference>
<evidence type="ECO:0000256" key="9">
    <source>
        <dbReference type="ARBA" id="ARBA00050729"/>
    </source>
</evidence>
<evidence type="ECO:0000256" key="1">
    <source>
        <dbReference type="ARBA" id="ARBA00010688"/>
    </source>
</evidence>
<keyword evidence="2 16" id="KW-0808">Transferase</keyword>
<dbReference type="GO" id="GO:0042840">
    <property type="term" value="P:D-glucuronate catabolic process"/>
    <property type="evidence" value="ECO:0007669"/>
    <property type="project" value="TreeGrafter"/>
</dbReference>
<evidence type="ECO:0000256" key="12">
    <source>
        <dbReference type="ARBA" id="ARBA00067931"/>
    </source>
</evidence>
<organism evidence="16 17">
    <name type="scientific">Variibacter gotjawalensis</name>
    <dbReference type="NCBI Taxonomy" id="1333996"/>
    <lineage>
        <taxon>Bacteria</taxon>
        <taxon>Pseudomonadati</taxon>
        <taxon>Pseudomonadota</taxon>
        <taxon>Alphaproteobacteria</taxon>
        <taxon>Hyphomicrobiales</taxon>
        <taxon>Nitrobacteraceae</taxon>
        <taxon>Variibacter</taxon>
    </lineage>
</organism>
<dbReference type="GO" id="GO:0008673">
    <property type="term" value="F:2-dehydro-3-deoxygluconokinase activity"/>
    <property type="evidence" value="ECO:0007669"/>
    <property type="project" value="UniProtKB-EC"/>
</dbReference>
<evidence type="ECO:0000256" key="8">
    <source>
        <dbReference type="ARBA" id="ARBA00044254"/>
    </source>
</evidence>
<dbReference type="FunFam" id="3.40.1190.20:FF:000011">
    <property type="entry name" value="2-dehydro-3-deoxygluconokinase, putative"/>
    <property type="match status" value="1"/>
</dbReference>
<evidence type="ECO:0000256" key="4">
    <source>
        <dbReference type="ARBA" id="ARBA00022777"/>
    </source>
</evidence>
<name>A0A0S3PPC6_9BRAD</name>
<evidence type="ECO:0000256" key="5">
    <source>
        <dbReference type="ARBA" id="ARBA00022840"/>
    </source>
</evidence>
<dbReference type="PANTHER" id="PTHR43085:SF15">
    <property type="entry name" value="2-DEHYDRO-3-DEOXYGLUCONOKINASE"/>
    <property type="match status" value="1"/>
</dbReference>
<evidence type="ECO:0000256" key="11">
    <source>
        <dbReference type="ARBA" id="ARBA00066369"/>
    </source>
</evidence>
<comment type="similarity">
    <text evidence="1">Belongs to the carbohydrate kinase PfkB family.</text>
</comment>
<evidence type="ECO:0000256" key="7">
    <source>
        <dbReference type="ARBA" id="ARBA00043951"/>
    </source>
</evidence>
<accession>A0A0S3PPC6</accession>
<dbReference type="Gene3D" id="3.40.1190.20">
    <property type="match status" value="1"/>
</dbReference>
<dbReference type="GO" id="GO:0006974">
    <property type="term" value="P:DNA damage response"/>
    <property type="evidence" value="ECO:0007669"/>
    <property type="project" value="TreeGrafter"/>
</dbReference>
<dbReference type="PANTHER" id="PTHR43085">
    <property type="entry name" value="HEXOKINASE FAMILY MEMBER"/>
    <property type="match status" value="1"/>
</dbReference>
<feature type="domain" description="Carbohydrate kinase PfkB" evidence="15">
    <location>
        <begin position="6"/>
        <end position="299"/>
    </location>
</feature>
<dbReference type="RefSeq" id="WP_096350757.1">
    <property type="nucleotide sequence ID" value="NZ_AP014946.1"/>
</dbReference>
<dbReference type="GO" id="GO:0019698">
    <property type="term" value="P:D-galacturonate catabolic process"/>
    <property type="evidence" value="ECO:0007669"/>
    <property type="project" value="TreeGrafter"/>
</dbReference>
<evidence type="ECO:0000313" key="17">
    <source>
        <dbReference type="Proteomes" id="UP000236884"/>
    </source>
</evidence>
<evidence type="ECO:0000256" key="13">
    <source>
        <dbReference type="ARBA" id="ARBA00075711"/>
    </source>
</evidence>
<evidence type="ECO:0000256" key="14">
    <source>
        <dbReference type="ARBA" id="ARBA00080545"/>
    </source>
</evidence>
<evidence type="ECO:0000259" key="15">
    <source>
        <dbReference type="Pfam" id="PF00294"/>
    </source>
</evidence>